<feature type="region of interest" description="Disordered" evidence="4">
    <location>
        <begin position="418"/>
        <end position="442"/>
    </location>
</feature>
<evidence type="ECO:0000256" key="3">
    <source>
        <dbReference type="ARBA" id="ARBA00023085"/>
    </source>
</evidence>
<protein>
    <submittedName>
        <fullName evidence="7">Acyl-CoA thioesterase</fullName>
    </submittedName>
</protein>
<keyword evidence="8" id="KW-1185">Reference proteome</keyword>
<organism evidence="7 8">
    <name type="scientific">Vibrio quintilis</name>
    <dbReference type="NCBI Taxonomy" id="1117707"/>
    <lineage>
        <taxon>Bacteria</taxon>
        <taxon>Pseudomonadati</taxon>
        <taxon>Pseudomonadota</taxon>
        <taxon>Gammaproteobacteria</taxon>
        <taxon>Vibrionales</taxon>
        <taxon>Vibrionaceae</taxon>
        <taxon>Vibrio</taxon>
    </lineage>
</organism>
<evidence type="ECO:0000256" key="4">
    <source>
        <dbReference type="SAM" id="MobiDB-lite"/>
    </source>
</evidence>
<dbReference type="Gene3D" id="2.160.20.10">
    <property type="entry name" value="Single-stranded right-handed beta-helix, Pectin lyase-like"/>
    <property type="match status" value="1"/>
</dbReference>
<feature type="compositionally biased region" description="Basic and acidic residues" evidence="4">
    <location>
        <begin position="428"/>
        <end position="440"/>
    </location>
</feature>
<feature type="domain" description="Pectinesterase catalytic" evidence="6">
    <location>
        <begin position="170"/>
        <end position="423"/>
    </location>
</feature>
<proteinExistence type="inferred from homology"/>
<evidence type="ECO:0000313" key="8">
    <source>
        <dbReference type="Proteomes" id="UP000184600"/>
    </source>
</evidence>
<dbReference type="AlphaFoldDB" id="A0A1M7YWR5"/>
<keyword evidence="3" id="KW-0063">Aspartyl esterase</keyword>
<dbReference type="GO" id="GO:0042545">
    <property type="term" value="P:cell wall modification"/>
    <property type="evidence" value="ECO:0007669"/>
    <property type="project" value="InterPro"/>
</dbReference>
<dbReference type="RefSeq" id="WP_073583587.1">
    <property type="nucleotide sequence ID" value="NZ_AP024898.1"/>
</dbReference>
<keyword evidence="2" id="KW-0378">Hydrolase</keyword>
<dbReference type="EMBL" id="FRFG01000031">
    <property type="protein sequence ID" value="SHO57038.1"/>
    <property type="molecule type" value="Genomic_DNA"/>
</dbReference>
<dbReference type="OrthoDB" id="9804661at2"/>
<dbReference type="InterPro" id="IPR000070">
    <property type="entry name" value="Pectinesterase_cat"/>
</dbReference>
<dbReference type="SUPFAM" id="SSF51126">
    <property type="entry name" value="Pectin lyase-like"/>
    <property type="match status" value="1"/>
</dbReference>
<evidence type="ECO:0000256" key="1">
    <source>
        <dbReference type="ARBA" id="ARBA00008891"/>
    </source>
</evidence>
<dbReference type="Pfam" id="PF01095">
    <property type="entry name" value="Pectinesterase"/>
    <property type="match status" value="1"/>
</dbReference>
<evidence type="ECO:0000256" key="5">
    <source>
        <dbReference type="SAM" id="SignalP"/>
    </source>
</evidence>
<dbReference type="InterPro" id="IPR012334">
    <property type="entry name" value="Pectin_lyas_fold"/>
</dbReference>
<dbReference type="GO" id="GO:0030599">
    <property type="term" value="F:pectinesterase activity"/>
    <property type="evidence" value="ECO:0007669"/>
    <property type="project" value="InterPro"/>
</dbReference>
<dbReference type="STRING" id="1117707.VQ7734_02807"/>
<dbReference type="Proteomes" id="UP000184600">
    <property type="component" value="Unassembled WGS sequence"/>
</dbReference>
<feature type="chain" id="PRO_5012658489" evidence="5">
    <location>
        <begin position="29"/>
        <end position="489"/>
    </location>
</feature>
<dbReference type="InterPro" id="IPR011050">
    <property type="entry name" value="Pectin_lyase_fold/virulence"/>
</dbReference>
<evidence type="ECO:0000259" key="6">
    <source>
        <dbReference type="Pfam" id="PF01095"/>
    </source>
</evidence>
<gene>
    <name evidence="7" type="ORF">VQ7734_02807</name>
</gene>
<keyword evidence="5" id="KW-0732">Signal</keyword>
<dbReference type="PANTHER" id="PTHR31321">
    <property type="entry name" value="ACYL-COA THIOESTER HYDROLASE YBHC-RELATED"/>
    <property type="match status" value="1"/>
</dbReference>
<feature type="signal peptide" evidence="5">
    <location>
        <begin position="1"/>
        <end position="28"/>
    </location>
</feature>
<dbReference type="GO" id="GO:0009279">
    <property type="term" value="C:cell outer membrane"/>
    <property type="evidence" value="ECO:0007669"/>
    <property type="project" value="TreeGrafter"/>
</dbReference>
<reference evidence="8" key="1">
    <citation type="submission" date="2016-12" db="EMBL/GenBank/DDBJ databases">
        <authorList>
            <person name="Rodrigo-Torres L."/>
            <person name="Arahal R.D."/>
            <person name="Lucena T."/>
        </authorList>
    </citation>
    <scope>NUCLEOTIDE SEQUENCE [LARGE SCALE GENOMIC DNA]</scope>
</reference>
<dbReference type="PANTHER" id="PTHR31321:SF57">
    <property type="entry name" value="PECTINESTERASE 53-RELATED"/>
    <property type="match status" value="1"/>
</dbReference>
<sequence length="489" mass="54479">MKMKQRSVKIIMLASFTAPMALTCPAVGASSLSNQLSPSPRSANVYEDTTFSLTFDSIPKKGSGSIRIYDADNDQLIDTINVGTDTDKIGYHKVRTLKTYSVRIRGKQAHITPHAKKLQTGKSYYVTVPASAFTGAKLAGKTFTGIDRNSDWVISTRSNKPDVNKTTLIVDDNGTQADFRSVQGAINFVRQYHSNTKMEIFVKAGTYEEPLYIYKQNNLTIRGEGKNKTIITYKNNNGLNSGTSARALLLVYGSDMLRLKDLTLKNSTLISEGGQAETIYFNSSNGRLIATNSNFISEQDTLLLKGWTWFYNTMVAGNVDFIWGYPHVSLFENSEIRTLGDSRGKKNGGYILQARVPDKADKGFVFLNSKLTRGKSANGYSVPDRKTYLARSSGKTSYYDNIAFINTRMDKHIRTVGWKGSKTPNPSKADKNAGWREYNSKDLSGNRLNVSSRLSNAYQMTSNDVNNGYKNRQQIFEDYNNGSGWNPQN</sequence>
<evidence type="ECO:0000256" key="2">
    <source>
        <dbReference type="ARBA" id="ARBA00022801"/>
    </source>
</evidence>
<evidence type="ECO:0000313" key="7">
    <source>
        <dbReference type="EMBL" id="SHO57038.1"/>
    </source>
</evidence>
<accession>A0A1M7YWR5</accession>
<name>A0A1M7YWR5_9VIBR</name>
<comment type="similarity">
    <text evidence="1">Belongs to the pectinesterase family.</text>
</comment>